<dbReference type="Proteomes" id="UP000054526">
    <property type="component" value="Unassembled WGS sequence"/>
</dbReference>
<protein>
    <submittedName>
        <fullName evidence="1">Uncharacterized protein</fullName>
    </submittedName>
</protein>
<sequence>MSCVKKKMSVEEYRKLAGMLLDERKLDFYCWGADDCGDLPTTEQLNEWFGADWGSKKMPVNAFRSGFIDTFVEYLD</sequence>
<name>A0ABR5A0F3_9BACL</name>
<gene>
    <name evidence="1" type="ORF">SD71_19610</name>
</gene>
<reference evidence="1 2" key="1">
    <citation type="submission" date="2014-12" db="EMBL/GenBank/DDBJ databases">
        <title>Draft genome sequence of Cohnella kolymensis strain B-2846.</title>
        <authorList>
            <person name="Karlyshev A.V."/>
            <person name="Kudryashova E.B."/>
        </authorList>
    </citation>
    <scope>NUCLEOTIDE SEQUENCE [LARGE SCALE GENOMIC DNA]</scope>
    <source>
        <strain evidence="1 2">VKM B-2846</strain>
    </source>
</reference>
<proteinExistence type="predicted"/>
<keyword evidence="2" id="KW-1185">Reference proteome</keyword>
<organism evidence="1 2">
    <name type="scientific">Cohnella kolymensis</name>
    <dbReference type="NCBI Taxonomy" id="1590652"/>
    <lineage>
        <taxon>Bacteria</taxon>
        <taxon>Bacillati</taxon>
        <taxon>Bacillota</taxon>
        <taxon>Bacilli</taxon>
        <taxon>Bacillales</taxon>
        <taxon>Paenibacillaceae</taxon>
        <taxon>Cohnella</taxon>
    </lineage>
</organism>
<accession>A0ABR5A0F3</accession>
<evidence type="ECO:0000313" key="2">
    <source>
        <dbReference type="Proteomes" id="UP000054526"/>
    </source>
</evidence>
<dbReference type="EMBL" id="JXAL01000032">
    <property type="protein sequence ID" value="KIL34461.1"/>
    <property type="molecule type" value="Genomic_DNA"/>
</dbReference>
<evidence type="ECO:0000313" key="1">
    <source>
        <dbReference type="EMBL" id="KIL34461.1"/>
    </source>
</evidence>
<comment type="caution">
    <text evidence="1">The sequence shown here is derived from an EMBL/GenBank/DDBJ whole genome shotgun (WGS) entry which is preliminary data.</text>
</comment>